<evidence type="ECO:0000313" key="4">
    <source>
        <dbReference type="EMBL" id="PJK29998.1"/>
    </source>
</evidence>
<dbReference type="GO" id="GO:0008911">
    <property type="term" value="F:lactaldehyde dehydrogenase (NAD+) activity"/>
    <property type="evidence" value="ECO:0007669"/>
    <property type="project" value="TreeGrafter"/>
</dbReference>
<evidence type="ECO:0000256" key="1">
    <source>
        <dbReference type="ARBA" id="ARBA00009986"/>
    </source>
</evidence>
<gene>
    <name evidence="4" type="ORF">CVT23_09555</name>
</gene>
<dbReference type="EMBL" id="PHIG01000031">
    <property type="protein sequence ID" value="PJK29998.1"/>
    <property type="molecule type" value="Genomic_DNA"/>
</dbReference>
<dbReference type="Pfam" id="PF00171">
    <property type="entry name" value="Aldedh"/>
    <property type="match status" value="1"/>
</dbReference>
<sequence>MSAELPHIPLLVPGIESSATSVTVSAPWDLTPIATVARADSATVEKALANAYALYRNRDAWLPMRERVQILTRAMGIMRERREKMATDAAREGGKPLADSLIEVDRAIDSVHICIDELRSRAGEVIPMCITESSKNRVAFTRPEPVGVVVAVSAFNHPLNLIAHQVAPAVATGCPVIVKPADKTALSCLSFVQILREAGLPPEWCQAVVTADRKDATAMVTDERVGFFSFIGSAKVGWTLRSQLAPGTRCALEHGGAAPVIVTEGADLDRAVPSLAKGGFYHAGQVCVSVQRVFTPKAMAREFATRLADAAKKMKVGDPTLADTEIGPLITPGEVDRVHQWVEEAKAAGAEVLCGGEKLTDTAYKPTVLLNPPADAKVSVQEIFGPVVCVYGYDDMDEAIDRANSLPFSFQAAVFGQDIDKLMRVSSRLDASAVMVNDHTAFRVDWMPFAGLKQSGHGVGGVPHSMHEMQIQKMTVIHSPEIKD</sequence>
<dbReference type="InterPro" id="IPR016161">
    <property type="entry name" value="Ald_DH/histidinol_DH"/>
</dbReference>
<keyword evidence="5" id="KW-1185">Reference proteome</keyword>
<evidence type="ECO:0000259" key="3">
    <source>
        <dbReference type="Pfam" id="PF00171"/>
    </source>
</evidence>
<comment type="similarity">
    <text evidence="1">Belongs to the aldehyde dehydrogenase family.</text>
</comment>
<evidence type="ECO:0000313" key="5">
    <source>
        <dbReference type="Proteomes" id="UP000229498"/>
    </source>
</evidence>
<dbReference type="OrthoDB" id="9761688at2"/>
<dbReference type="Proteomes" id="UP000229498">
    <property type="component" value="Unassembled WGS sequence"/>
</dbReference>
<name>A0A2M9G2R7_9PROT</name>
<dbReference type="InterPro" id="IPR016162">
    <property type="entry name" value="Ald_DH_N"/>
</dbReference>
<protein>
    <submittedName>
        <fullName evidence="4">Aldehyde dehydrogenase</fullName>
    </submittedName>
</protein>
<dbReference type="Gene3D" id="3.40.309.10">
    <property type="entry name" value="Aldehyde Dehydrogenase, Chain A, domain 2"/>
    <property type="match status" value="1"/>
</dbReference>
<dbReference type="InterPro" id="IPR015590">
    <property type="entry name" value="Aldehyde_DH_dom"/>
</dbReference>
<accession>A0A2M9G2R7</accession>
<organism evidence="4 5">
    <name type="scientific">Minwuia thermotolerans</name>
    <dbReference type="NCBI Taxonomy" id="2056226"/>
    <lineage>
        <taxon>Bacteria</taxon>
        <taxon>Pseudomonadati</taxon>
        <taxon>Pseudomonadota</taxon>
        <taxon>Alphaproteobacteria</taxon>
        <taxon>Minwuiales</taxon>
        <taxon>Minwuiaceae</taxon>
        <taxon>Minwuia</taxon>
    </lineage>
</organism>
<reference evidence="4 5" key="1">
    <citation type="submission" date="2017-11" db="EMBL/GenBank/DDBJ databases">
        <title>Draft genome sequence of Rhizobiales bacterium SY3-13.</title>
        <authorList>
            <person name="Sun C."/>
        </authorList>
    </citation>
    <scope>NUCLEOTIDE SEQUENCE [LARGE SCALE GENOMIC DNA]</scope>
    <source>
        <strain evidence="4 5">SY3-13</strain>
    </source>
</reference>
<dbReference type="RefSeq" id="WP_109793272.1">
    <property type="nucleotide sequence ID" value="NZ_PHIG01000031.1"/>
</dbReference>
<dbReference type="Gene3D" id="3.40.605.10">
    <property type="entry name" value="Aldehyde Dehydrogenase, Chain A, domain 1"/>
    <property type="match status" value="1"/>
</dbReference>
<feature type="domain" description="Aldehyde dehydrogenase" evidence="3">
    <location>
        <begin position="17"/>
        <end position="473"/>
    </location>
</feature>
<dbReference type="PANTHER" id="PTHR42991">
    <property type="entry name" value="ALDEHYDE DEHYDROGENASE"/>
    <property type="match status" value="1"/>
</dbReference>
<dbReference type="InterPro" id="IPR051020">
    <property type="entry name" value="ALDH-related_metabolic_enz"/>
</dbReference>
<keyword evidence="2" id="KW-0560">Oxidoreductase</keyword>
<dbReference type="PANTHER" id="PTHR42991:SF1">
    <property type="entry name" value="ALDEHYDE DEHYDROGENASE"/>
    <property type="match status" value="1"/>
</dbReference>
<dbReference type="AlphaFoldDB" id="A0A2M9G2R7"/>
<comment type="caution">
    <text evidence="4">The sequence shown here is derived from an EMBL/GenBank/DDBJ whole genome shotgun (WGS) entry which is preliminary data.</text>
</comment>
<dbReference type="SUPFAM" id="SSF53720">
    <property type="entry name" value="ALDH-like"/>
    <property type="match status" value="1"/>
</dbReference>
<proteinExistence type="inferred from homology"/>
<dbReference type="InterPro" id="IPR016163">
    <property type="entry name" value="Ald_DH_C"/>
</dbReference>
<evidence type="ECO:0000256" key="2">
    <source>
        <dbReference type="ARBA" id="ARBA00023002"/>
    </source>
</evidence>